<sequence>MHESCDESEDESSSMPTPDVADQASCSQPVTVAVIFDEAKGSPVSGHLACLTNNIIDKKMQDKKRSDLADKNPVAENVTKLNPPQVNPEIWRIIEAKTRS</sequence>
<evidence type="ECO:0000313" key="3">
    <source>
        <dbReference type="Proteomes" id="UP001164746"/>
    </source>
</evidence>
<feature type="compositionally biased region" description="Acidic residues" evidence="1">
    <location>
        <begin position="1"/>
        <end position="12"/>
    </location>
</feature>
<organism evidence="2 3">
    <name type="scientific">Mya arenaria</name>
    <name type="common">Soft-shell clam</name>
    <dbReference type="NCBI Taxonomy" id="6604"/>
    <lineage>
        <taxon>Eukaryota</taxon>
        <taxon>Metazoa</taxon>
        <taxon>Spiralia</taxon>
        <taxon>Lophotrochozoa</taxon>
        <taxon>Mollusca</taxon>
        <taxon>Bivalvia</taxon>
        <taxon>Autobranchia</taxon>
        <taxon>Heteroconchia</taxon>
        <taxon>Euheterodonta</taxon>
        <taxon>Imparidentia</taxon>
        <taxon>Neoheterodontei</taxon>
        <taxon>Myida</taxon>
        <taxon>Myoidea</taxon>
        <taxon>Myidae</taxon>
        <taxon>Mya</taxon>
    </lineage>
</organism>
<protein>
    <submittedName>
        <fullName evidence="2">Uncharacterized protein</fullName>
    </submittedName>
</protein>
<gene>
    <name evidence="2" type="ORF">MAR_025920</name>
</gene>
<keyword evidence="3" id="KW-1185">Reference proteome</keyword>
<name>A0ABY7ER51_MYAAR</name>
<dbReference type="EMBL" id="CP111019">
    <property type="protein sequence ID" value="WAR11740.1"/>
    <property type="molecule type" value="Genomic_DNA"/>
</dbReference>
<evidence type="ECO:0000313" key="2">
    <source>
        <dbReference type="EMBL" id="WAR11740.1"/>
    </source>
</evidence>
<feature type="region of interest" description="Disordered" evidence="1">
    <location>
        <begin position="1"/>
        <end position="26"/>
    </location>
</feature>
<dbReference type="Proteomes" id="UP001164746">
    <property type="component" value="Chromosome 8"/>
</dbReference>
<reference evidence="2" key="1">
    <citation type="submission" date="2022-11" db="EMBL/GenBank/DDBJ databases">
        <title>Centuries of genome instability and evolution in soft-shell clam transmissible cancer (bioRxiv).</title>
        <authorList>
            <person name="Hart S.F.M."/>
            <person name="Yonemitsu M.A."/>
            <person name="Giersch R.M."/>
            <person name="Beal B.F."/>
            <person name="Arriagada G."/>
            <person name="Davis B.W."/>
            <person name="Ostrander E.A."/>
            <person name="Goff S.P."/>
            <person name="Metzger M.J."/>
        </authorList>
    </citation>
    <scope>NUCLEOTIDE SEQUENCE</scope>
    <source>
        <strain evidence="2">MELC-2E11</strain>
        <tissue evidence="2">Siphon/mantle</tissue>
    </source>
</reference>
<evidence type="ECO:0000256" key="1">
    <source>
        <dbReference type="SAM" id="MobiDB-lite"/>
    </source>
</evidence>
<accession>A0ABY7ER51</accession>
<proteinExistence type="predicted"/>